<name>A0AAD7AID5_9AGAR</name>
<dbReference type="Proteomes" id="UP001218218">
    <property type="component" value="Unassembled WGS sequence"/>
</dbReference>
<feature type="signal peptide" evidence="3">
    <location>
        <begin position="1"/>
        <end position="17"/>
    </location>
</feature>
<evidence type="ECO:0000256" key="3">
    <source>
        <dbReference type="SAM" id="SignalP"/>
    </source>
</evidence>
<evidence type="ECO:0000313" key="4">
    <source>
        <dbReference type="EMBL" id="KAJ7359244.1"/>
    </source>
</evidence>
<reference evidence="4" key="1">
    <citation type="submission" date="2023-03" db="EMBL/GenBank/DDBJ databases">
        <title>Massive genome expansion in bonnet fungi (Mycena s.s.) driven by repeated elements and novel gene families across ecological guilds.</title>
        <authorList>
            <consortium name="Lawrence Berkeley National Laboratory"/>
            <person name="Harder C.B."/>
            <person name="Miyauchi S."/>
            <person name="Viragh M."/>
            <person name="Kuo A."/>
            <person name="Thoen E."/>
            <person name="Andreopoulos B."/>
            <person name="Lu D."/>
            <person name="Skrede I."/>
            <person name="Drula E."/>
            <person name="Henrissat B."/>
            <person name="Morin E."/>
            <person name="Kohler A."/>
            <person name="Barry K."/>
            <person name="LaButti K."/>
            <person name="Morin E."/>
            <person name="Salamov A."/>
            <person name="Lipzen A."/>
            <person name="Mereny Z."/>
            <person name="Hegedus B."/>
            <person name="Baldrian P."/>
            <person name="Stursova M."/>
            <person name="Weitz H."/>
            <person name="Taylor A."/>
            <person name="Grigoriev I.V."/>
            <person name="Nagy L.G."/>
            <person name="Martin F."/>
            <person name="Kauserud H."/>
        </authorList>
    </citation>
    <scope>NUCLEOTIDE SEQUENCE</scope>
    <source>
        <strain evidence="4">CBHHK002</strain>
    </source>
</reference>
<accession>A0AAD7AID5</accession>
<dbReference type="AlphaFoldDB" id="A0AAD7AID5"/>
<keyword evidence="3" id="KW-0732">Signal</keyword>
<keyword evidence="2" id="KW-1133">Transmembrane helix</keyword>
<keyword evidence="2" id="KW-0472">Membrane</keyword>
<feature type="region of interest" description="Disordered" evidence="1">
    <location>
        <begin position="73"/>
        <end position="99"/>
    </location>
</feature>
<feature type="chain" id="PRO_5042105866" evidence="3">
    <location>
        <begin position="18"/>
        <end position="787"/>
    </location>
</feature>
<feature type="region of interest" description="Disordered" evidence="1">
    <location>
        <begin position="716"/>
        <end position="740"/>
    </location>
</feature>
<feature type="transmembrane region" description="Helical" evidence="2">
    <location>
        <begin position="593"/>
        <end position="613"/>
    </location>
</feature>
<evidence type="ECO:0000256" key="2">
    <source>
        <dbReference type="SAM" id="Phobius"/>
    </source>
</evidence>
<evidence type="ECO:0000256" key="1">
    <source>
        <dbReference type="SAM" id="MobiDB-lite"/>
    </source>
</evidence>
<feature type="transmembrane region" description="Helical" evidence="2">
    <location>
        <begin position="675"/>
        <end position="692"/>
    </location>
</feature>
<gene>
    <name evidence="4" type="ORF">DFH08DRAFT_1074774</name>
</gene>
<protein>
    <submittedName>
        <fullName evidence="4">Uncharacterized protein</fullName>
    </submittedName>
</protein>
<evidence type="ECO:0000313" key="5">
    <source>
        <dbReference type="Proteomes" id="UP001218218"/>
    </source>
</evidence>
<comment type="caution">
    <text evidence="4">The sequence shown here is derived from an EMBL/GenBank/DDBJ whole genome shotgun (WGS) entry which is preliminary data.</text>
</comment>
<sequence>MSGIRWLLAVLRRLILGNSLARASIRGLLLLFSALSGATKKKPAGDPHDDDGGGDLCPVLLPETVKRVGLISASFMPTSPHPRRRSTSSPRSSVDLTSRDLTAHPITQASYSLHSLSVQHLPATSSVQLPASSSLMPTSLHPYLNSFPAASRSSQDITAHPITQESYSLHSLSVQHLPALPPSPNLGSGGYLPSTNSSVVDFHLAGPATESPSQSRRSSVYIAVASLPCLNDVHPRIFPITPENVQRYTRKTTIPNDPTEFQLKPLTISATANPPPPGWTTCQHPEGVQYFFHEEKRVFTDANLFDNASLTFIHENIRKVHDFLLVHSMHLEPGVDLVLDEYVYDDGSKGCQYYFVNHQDRCVFWMDNGGSDLFPVTQEVKGMTSASHIRHELEAQYWLHCEYYPRAFEVTQEIVDELRDIVLHAFGDVVTSQSSTLGWKVDDVKNIMELTNGFSKNVDRVAGRKNSRSGCLVARLMHQFARLRVYHFHGEPGARLDIYQSVHGIVRRQTMLVKMLNPLLFYAPEFHLSSLHGVNTDGLIGRRGWSEFVVRLNSEWTECILYATVVLNANVAFLAIQSVDNSDSVVYRSPQQISSYLSMLTSIGSIFIGLLLVKHYRNQDRASALAVATSKHLGLEMLAIQYSLPYALLIWSMVSFFAAFSFLCFEKSSLLTRTLVAVVLTTVAVLIMWCVLDSWRQSSGWNWDWVPSWKSWLPGPAGHSQENEENEAQQGEAEAESEPKKRWWSVFWDGKVQQGEAQSESTSKNKRWAVLWAFLRRKVSDRALTNV</sequence>
<proteinExistence type="predicted"/>
<keyword evidence="5" id="KW-1185">Reference proteome</keyword>
<keyword evidence="2" id="KW-0812">Transmembrane</keyword>
<dbReference type="EMBL" id="JARIHO010000006">
    <property type="protein sequence ID" value="KAJ7359244.1"/>
    <property type="molecule type" value="Genomic_DNA"/>
</dbReference>
<feature type="transmembrane region" description="Helical" evidence="2">
    <location>
        <begin position="644"/>
        <end position="663"/>
    </location>
</feature>
<organism evidence="4 5">
    <name type="scientific">Mycena albidolilacea</name>
    <dbReference type="NCBI Taxonomy" id="1033008"/>
    <lineage>
        <taxon>Eukaryota</taxon>
        <taxon>Fungi</taxon>
        <taxon>Dikarya</taxon>
        <taxon>Basidiomycota</taxon>
        <taxon>Agaricomycotina</taxon>
        <taxon>Agaricomycetes</taxon>
        <taxon>Agaricomycetidae</taxon>
        <taxon>Agaricales</taxon>
        <taxon>Marasmiineae</taxon>
        <taxon>Mycenaceae</taxon>
        <taxon>Mycena</taxon>
    </lineage>
</organism>